<dbReference type="GO" id="GO:0016618">
    <property type="term" value="F:hydroxypyruvate reductase [NAD(P)H] activity"/>
    <property type="evidence" value="ECO:0007669"/>
    <property type="project" value="TreeGrafter"/>
</dbReference>
<evidence type="ECO:0000313" key="8">
    <source>
        <dbReference type="Proteomes" id="UP000184226"/>
    </source>
</evidence>
<dbReference type="Gene3D" id="3.40.50.720">
    <property type="entry name" value="NAD(P)-binding Rossmann-like Domain"/>
    <property type="match status" value="2"/>
</dbReference>
<accession>A0A1M5LSR0</accession>
<dbReference type="Pfam" id="PF00389">
    <property type="entry name" value="2-Hacid_dh"/>
    <property type="match status" value="1"/>
</dbReference>
<keyword evidence="3" id="KW-0520">NAD</keyword>
<sequence length="316" mass="32917">MMALRVTIATDGFLEPDTMPPMAHELIFVPHSDPAALATALADSDALVSRRVNVSQAFLASAPVSRLRLIQQVGVGVDRIDLAAARARGIAVANTPGAPTTAVIEQTFLLILAQLRDIAGQFQTLHAGRWSDAGDWNNGEIAGRTIGIFGLGSIGRGVATRALAFEARVLACGRASAPPADVPAGVMIVGLPQLLAQSDILVIAAALTPETRGVIDRQKLALMKTSAVLVNIARGAIVDEAALADALKAGRLAGAALDAFTREPLPMESPLRGLPGVVLTPHAGGATRESRDRIWAQMRANLDRLGNGQPLANVVN</sequence>
<dbReference type="InterPro" id="IPR029753">
    <property type="entry name" value="D-isomer_DH_CS"/>
</dbReference>
<dbReference type="STRING" id="658167.SAMN04488135_10134"/>
<protein>
    <submittedName>
        <fullName evidence="7">(S)-sulfolactate dehydrogenase</fullName>
    </submittedName>
</protein>
<keyword evidence="8" id="KW-1185">Reference proteome</keyword>
<evidence type="ECO:0000313" key="7">
    <source>
        <dbReference type="EMBL" id="SHG68051.1"/>
    </source>
</evidence>
<gene>
    <name evidence="7" type="ORF">SAMN04488135_10134</name>
</gene>
<proteinExistence type="inferred from homology"/>
<dbReference type="SUPFAM" id="SSF52283">
    <property type="entry name" value="Formate/glycerate dehydrogenase catalytic domain-like"/>
    <property type="match status" value="1"/>
</dbReference>
<feature type="domain" description="D-isomer specific 2-hydroxyacid dehydrogenase NAD-binding" evidence="6">
    <location>
        <begin position="109"/>
        <end position="284"/>
    </location>
</feature>
<dbReference type="EMBL" id="FQXE01000001">
    <property type="protein sequence ID" value="SHG68051.1"/>
    <property type="molecule type" value="Genomic_DNA"/>
</dbReference>
<dbReference type="InterPro" id="IPR036291">
    <property type="entry name" value="NAD(P)-bd_dom_sf"/>
</dbReference>
<organism evidence="7 8">
    <name type="scientific">Pollutimonas bauzanensis</name>
    <dbReference type="NCBI Taxonomy" id="658167"/>
    <lineage>
        <taxon>Bacteria</taxon>
        <taxon>Pseudomonadati</taxon>
        <taxon>Pseudomonadota</taxon>
        <taxon>Betaproteobacteria</taxon>
        <taxon>Burkholderiales</taxon>
        <taxon>Alcaligenaceae</taxon>
        <taxon>Pollutimonas</taxon>
    </lineage>
</organism>
<dbReference type="InterPro" id="IPR006139">
    <property type="entry name" value="D-isomer_2_OHA_DH_cat_dom"/>
</dbReference>
<evidence type="ECO:0000256" key="3">
    <source>
        <dbReference type="ARBA" id="ARBA00023027"/>
    </source>
</evidence>
<keyword evidence="2 4" id="KW-0560">Oxidoreductase</keyword>
<dbReference type="PANTHER" id="PTHR10996">
    <property type="entry name" value="2-HYDROXYACID DEHYDROGENASE-RELATED"/>
    <property type="match status" value="1"/>
</dbReference>
<evidence type="ECO:0000256" key="4">
    <source>
        <dbReference type="RuleBase" id="RU003719"/>
    </source>
</evidence>
<dbReference type="Pfam" id="PF02826">
    <property type="entry name" value="2-Hacid_dh_C"/>
    <property type="match status" value="1"/>
</dbReference>
<reference evidence="7 8" key="1">
    <citation type="submission" date="2016-11" db="EMBL/GenBank/DDBJ databases">
        <authorList>
            <person name="Jaros S."/>
            <person name="Januszkiewicz K."/>
            <person name="Wedrychowicz H."/>
        </authorList>
    </citation>
    <scope>NUCLEOTIDE SEQUENCE [LARGE SCALE GENOMIC DNA]</scope>
    <source>
        <strain evidence="7 8">CGMCC 1.10190</strain>
    </source>
</reference>
<evidence type="ECO:0000259" key="6">
    <source>
        <dbReference type="Pfam" id="PF02826"/>
    </source>
</evidence>
<dbReference type="GO" id="GO:0030267">
    <property type="term" value="F:glyoxylate reductase (NADPH) activity"/>
    <property type="evidence" value="ECO:0007669"/>
    <property type="project" value="TreeGrafter"/>
</dbReference>
<dbReference type="FunFam" id="3.40.50.720:FF:000203">
    <property type="entry name" value="D-3-phosphoglycerate dehydrogenase (SerA)"/>
    <property type="match status" value="1"/>
</dbReference>
<name>A0A1M5LSR0_9BURK</name>
<dbReference type="InterPro" id="IPR006140">
    <property type="entry name" value="D-isomer_DH_NAD-bd"/>
</dbReference>
<dbReference type="Proteomes" id="UP000184226">
    <property type="component" value="Unassembled WGS sequence"/>
</dbReference>
<comment type="similarity">
    <text evidence="1 4">Belongs to the D-isomer specific 2-hydroxyacid dehydrogenase family.</text>
</comment>
<evidence type="ECO:0000256" key="2">
    <source>
        <dbReference type="ARBA" id="ARBA00023002"/>
    </source>
</evidence>
<dbReference type="PANTHER" id="PTHR10996:SF178">
    <property type="entry name" value="2-HYDROXYACID DEHYDROGENASE YGL185C-RELATED"/>
    <property type="match status" value="1"/>
</dbReference>
<dbReference type="InterPro" id="IPR050223">
    <property type="entry name" value="D-isomer_2-hydroxyacid_DH"/>
</dbReference>
<dbReference type="GO" id="GO:0051287">
    <property type="term" value="F:NAD binding"/>
    <property type="evidence" value="ECO:0007669"/>
    <property type="project" value="InterPro"/>
</dbReference>
<evidence type="ECO:0000256" key="1">
    <source>
        <dbReference type="ARBA" id="ARBA00005854"/>
    </source>
</evidence>
<dbReference type="OrthoDB" id="9805416at2"/>
<feature type="domain" description="D-isomer specific 2-hydroxyacid dehydrogenase catalytic" evidence="5">
    <location>
        <begin position="15"/>
        <end position="316"/>
    </location>
</feature>
<evidence type="ECO:0000259" key="5">
    <source>
        <dbReference type="Pfam" id="PF00389"/>
    </source>
</evidence>
<dbReference type="GO" id="GO:0005829">
    <property type="term" value="C:cytosol"/>
    <property type="evidence" value="ECO:0007669"/>
    <property type="project" value="TreeGrafter"/>
</dbReference>
<dbReference type="SUPFAM" id="SSF51735">
    <property type="entry name" value="NAD(P)-binding Rossmann-fold domains"/>
    <property type="match status" value="1"/>
</dbReference>
<dbReference type="RefSeq" id="WP_073100845.1">
    <property type="nucleotide sequence ID" value="NZ_FQXE01000001.1"/>
</dbReference>
<dbReference type="AlphaFoldDB" id="A0A1M5LSR0"/>
<dbReference type="PROSITE" id="PS00671">
    <property type="entry name" value="D_2_HYDROXYACID_DH_3"/>
    <property type="match status" value="1"/>
</dbReference>